<keyword evidence="2" id="KW-1185">Reference proteome</keyword>
<reference evidence="1" key="1">
    <citation type="submission" date="2021-02" db="EMBL/GenBank/DDBJ databases">
        <authorList>
            <person name="Dougan E. K."/>
            <person name="Rhodes N."/>
            <person name="Thang M."/>
            <person name="Chan C."/>
        </authorList>
    </citation>
    <scope>NUCLEOTIDE SEQUENCE</scope>
</reference>
<dbReference type="Proteomes" id="UP000649617">
    <property type="component" value="Unassembled WGS sequence"/>
</dbReference>
<dbReference type="OrthoDB" id="431868at2759"/>
<evidence type="ECO:0000313" key="1">
    <source>
        <dbReference type="EMBL" id="CAE7661411.1"/>
    </source>
</evidence>
<accession>A0A812W8A7</accession>
<comment type="caution">
    <text evidence="1">The sequence shown here is derived from an EMBL/GenBank/DDBJ whole genome shotgun (WGS) entry which is preliminary data.</text>
</comment>
<proteinExistence type="predicted"/>
<dbReference type="EMBL" id="CAJNIZ010043488">
    <property type="protein sequence ID" value="CAE7661411.1"/>
    <property type="molecule type" value="Genomic_DNA"/>
</dbReference>
<evidence type="ECO:0000313" key="2">
    <source>
        <dbReference type="Proteomes" id="UP000649617"/>
    </source>
</evidence>
<dbReference type="AlphaFoldDB" id="A0A812W8A7"/>
<organism evidence="1 2">
    <name type="scientific">Symbiodinium pilosum</name>
    <name type="common">Dinoflagellate</name>
    <dbReference type="NCBI Taxonomy" id="2952"/>
    <lineage>
        <taxon>Eukaryota</taxon>
        <taxon>Sar</taxon>
        <taxon>Alveolata</taxon>
        <taxon>Dinophyceae</taxon>
        <taxon>Suessiales</taxon>
        <taxon>Symbiodiniaceae</taxon>
        <taxon>Symbiodinium</taxon>
    </lineage>
</organism>
<sequence>VSENEGGADEPDEAEDGAIQAKQFVCSGAKQLKVVAALLDYDQMRGVSSSTYLQKSAALLRDSIGCAITSQQNDIDRRVRLVLTGEGPVYRSLSSLGTTFNVKRVRNLYYEQSFADLVLQEMVLWRGVRLLSLLPTATAHWWPLIEDVFSSPPVQEQKQAMHRYFSDQQEFESISIDATVKCCMSVMGQESYRCSSAKRNSAPFGDDAAYRRVLTVRGRTSAVLAMSAMQTERAEDVRAALADALPPAGLQQVQCVAADNASLKLHTELVRIMPNLHALCLDPIHLSIVYERLGFQE</sequence>
<gene>
    <name evidence="1" type="primary">NaCP60E</name>
    <name evidence="1" type="ORF">SPIL2461_LOCUS17954</name>
</gene>
<name>A0A812W8A7_SYMPI</name>
<protein>
    <submittedName>
        <fullName evidence="1">NaCP60E protein</fullName>
    </submittedName>
</protein>
<feature type="non-terminal residue" evidence="1">
    <location>
        <position position="297"/>
    </location>
</feature>